<dbReference type="GO" id="GO:0015171">
    <property type="term" value="F:amino acid transmembrane transporter activity"/>
    <property type="evidence" value="ECO:0007669"/>
    <property type="project" value="TreeGrafter"/>
</dbReference>
<keyword evidence="3 6" id="KW-0812">Transmembrane</keyword>
<dbReference type="PIRSF" id="PIRSF006324">
    <property type="entry name" value="LeuE"/>
    <property type="match status" value="1"/>
</dbReference>
<evidence type="ECO:0000313" key="7">
    <source>
        <dbReference type="EMBL" id="ADY58674.1"/>
    </source>
</evidence>
<keyword evidence="5 6" id="KW-0472">Membrane</keyword>
<evidence type="ECO:0000256" key="4">
    <source>
        <dbReference type="ARBA" id="ARBA00022989"/>
    </source>
</evidence>
<dbReference type="PANTHER" id="PTHR30086:SF20">
    <property type="entry name" value="ARGININE EXPORTER PROTEIN ARGO-RELATED"/>
    <property type="match status" value="1"/>
</dbReference>
<dbReference type="GO" id="GO:0005886">
    <property type="term" value="C:plasma membrane"/>
    <property type="evidence" value="ECO:0007669"/>
    <property type="project" value="UniProtKB-SubCell"/>
</dbReference>
<dbReference type="HOGENOM" id="CLU_079569_3_1_0"/>
<accession>F0SJY5</accession>
<evidence type="ECO:0000256" key="2">
    <source>
        <dbReference type="ARBA" id="ARBA00022475"/>
    </source>
</evidence>
<dbReference type="InterPro" id="IPR001123">
    <property type="entry name" value="LeuE-type"/>
</dbReference>
<gene>
    <name evidence="7" type="ordered locus">Plabr_1054</name>
</gene>
<evidence type="ECO:0000256" key="3">
    <source>
        <dbReference type="ARBA" id="ARBA00022692"/>
    </source>
</evidence>
<name>F0SJY5_RUBBR</name>
<feature type="transmembrane region" description="Helical" evidence="6">
    <location>
        <begin position="6"/>
        <end position="29"/>
    </location>
</feature>
<evidence type="ECO:0000256" key="1">
    <source>
        <dbReference type="ARBA" id="ARBA00004651"/>
    </source>
</evidence>
<evidence type="ECO:0000256" key="5">
    <source>
        <dbReference type="ARBA" id="ARBA00023136"/>
    </source>
</evidence>
<sequence length="222" mass="23270">MLGIQDYWLFVAAAGMLAMTPGPDTIYVLTRTVTGGRREGMASVFGIISGLAVHVMLAAFGLTAILATSATAFTVVKYIGAAYLLFLGIKSLRGHSAPLEDQLGVEQAAIVTGTQPGSRMLQAFWQGMLTNVLNPKVAIFFLAFLPQFLVPNSGLGATPLLLLGFTFGLLGLLWLLVIVALGASLAAMLQPGSRVGRMLDRVCGGLFIAFGLKLLASKPQAG</sequence>
<keyword evidence="4 6" id="KW-1133">Transmembrane helix</keyword>
<feature type="transmembrane region" description="Helical" evidence="6">
    <location>
        <begin position="41"/>
        <end position="66"/>
    </location>
</feature>
<comment type="subcellular location">
    <subcellularLocation>
        <location evidence="1">Cell membrane</location>
        <topology evidence="1">Multi-pass membrane protein</topology>
    </subcellularLocation>
</comment>
<reference evidence="8" key="1">
    <citation type="submission" date="2011-02" db="EMBL/GenBank/DDBJ databases">
        <title>The complete genome of Planctomyces brasiliensis DSM 5305.</title>
        <authorList>
            <person name="Lucas S."/>
            <person name="Copeland A."/>
            <person name="Lapidus A."/>
            <person name="Bruce D."/>
            <person name="Goodwin L."/>
            <person name="Pitluck S."/>
            <person name="Kyrpides N."/>
            <person name="Mavromatis K."/>
            <person name="Pagani I."/>
            <person name="Ivanova N."/>
            <person name="Ovchinnikova G."/>
            <person name="Lu M."/>
            <person name="Detter J.C."/>
            <person name="Han C."/>
            <person name="Land M."/>
            <person name="Hauser L."/>
            <person name="Markowitz V."/>
            <person name="Cheng J.-F."/>
            <person name="Hugenholtz P."/>
            <person name="Woyke T."/>
            <person name="Wu D."/>
            <person name="Tindall B."/>
            <person name="Pomrenke H.G."/>
            <person name="Brambilla E."/>
            <person name="Klenk H.-P."/>
            <person name="Eisen J.A."/>
        </authorList>
    </citation>
    <scope>NUCLEOTIDE SEQUENCE [LARGE SCALE GENOMIC DNA]</scope>
    <source>
        <strain evidence="8">ATCC 49424 / DSM 5305 / JCM 21570 / NBRC 103401 / IFAM 1448</strain>
    </source>
</reference>
<keyword evidence="8" id="KW-1185">Reference proteome</keyword>
<dbReference type="EMBL" id="CP002546">
    <property type="protein sequence ID" value="ADY58674.1"/>
    <property type="molecule type" value="Genomic_DNA"/>
</dbReference>
<feature type="transmembrane region" description="Helical" evidence="6">
    <location>
        <begin position="128"/>
        <end position="149"/>
    </location>
</feature>
<dbReference type="STRING" id="756272.Plabr_1054"/>
<proteinExistence type="predicted"/>
<dbReference type="AlphaFoldDB" id="F0SJY5"/>
<organism evidence="7 8">
    <name type="scientific">Rubinisphaera brasiliensis (strain ATCC 49424 / DSM 5305 / JCM 21570 / IAM 15109 / NBRC 103401 / IFAM 1448)</name>
    <name type="common">Planctomyces brasiliensis</name>
    <dbReference type="NCBI Taxonomy" id="756272"/>
    <lineage>
        <taxon>Bacteria</taxon>
        <taxon>Pseudomonadati</taxon>
        <taxon>Planctomycetota</taxon>
        <taxon>Planctomycetia</taxon>
        <taxon>Planctomycetales</taxon>
        <taxon>Planctomycetaceae</taxon>
        <taxon>Rubinisphaera</taxon>
    </lineage>
</organism>
<dbReference type="RefSeq" id="WP_013627407.1">
    <property type="nucleotide sequence ID" value="NC_015174.1"/>
</dbReference>
<feature type="transmembrane region" description="Helical" evidence="6">
    <location>
        <begin position="161"/>
        <end position="186"/>
    </location>
</feature>
<evidence type="ECO:0000256" key="6">
    <source>
        <dbReference type="SAM" id="Phobius"/>
    </source>
</evidence>
<dbReference type="Proteomes" id="UP000006860">
    <property type="component" value="Chromosome"/>
</dbReference>
<dbReference type="OrthoDB" id="9784202at2"/>
<dbReference type="KEGG" id="pbs:Plabr_1054"/>
<protein>
    <submittedName>
        <fullName evidence="7">Lysine exporter protein (LYSE/YGGA)</fullName>
    </submittedName>
</protein>
<evidence type="ECO:0000313" key="8">
    <source>
        <dbReference type="Proteomes" id="UP000006860"/>
    </source>
</evidence>
<dbReference type="PANTHER" id="PTHR30086">
    <property type="entry name" value="ARGININE EXPORTER PROTEIN ARGO"/>
    <property type="match status" value="1"/>
</dbReference>
<keyword evidence="2" id="KW-1003">Cell membrane</keyword>
<dbReference type="Pfam" id="PF01810">
    <property type="entry name" value="LysE"/>
    <property type="match status" value="1"/>
</dbReference>
<dbReference type="eggNOG" id="COG1280">
    <property type="taxonomic scope" value="Bacteria"/>
</dbReference>